<dbReference type="NCBIfam" id="NF033821">
    <property type="entry name" value="YoaK"/>
    <property type="match status" value="1"/>
</dbReference>
<dbReference type="RefSeq" id="WP_035897158.1">
    <property type="nucleotide sequence ID" value="NZ_AP022665.1"/>
</dbReference>
<keyword evidence="1" id="KW-1133">Transmembrane helix</keyword>
<keyword evidence="1" id="KW-0812">Transmembrane</keyword>
<dbReference type="Proteomes" id="UP000268051">
    <property type="component" value="Unassembled WGS sequence"/>
</dbReference>
<dbReference type="Proteomes" id="UP001331691">
    <property type="component" value="Unassembled WGS sequence"/>
</dbReference>
<keyword evidence="5" id="KW-1185">Reference proteome</keyword>
<evidence type="ECO:0000313" key="2">
    <source>
        <dbReference type="EMBL" id="MEE9654177.1"/>
    </source>
</evidence>
<accession>A0A378GLV6</accession>
<dbReference type="InterPro" id="IPR047839">
    <property type="entry name" value="YoaK-like"/>
</dbReference>
<gene>
    <name evidence="3" type="ORF">EB837_22145</name>
    <name evidence="2" type="ORF">V4836_08410</name>
</gene>
<evidence type="ECO:0000313" key="4">
    <source>
        <dbReference type="Proteomes" id="UP000268051"/>
    </source>
</evidence>
<name>A0A378GLV6_9ENTR</name>
<feature type="transmembrane region" description="Helical" evidence="1">
    <location>
        <begin position="6"/>
        <end position="29"/>
    </location>
</feature>
<dbReference type="GeneID" id="98387954"/>
<reference evidence="2 5" key="2">
    <citation type="submission" date="2023-10" db="EMBL/GenBank/DDBJ databases">
        <title>Wastewater isolates of ESBL- and carbapenemase-producing Gram-negative bacteria from New Zealand.</title>
        <authorList>
            <person name="Straub C."/>
            <person name="Weaver L."/>
            <person name="Cornelius A."/>
            <person name="Mcgill E."/>
            <person name="Dyet K."/>
            <person name="White L."/>
            <person name="Pattis I."/>
        </authorList>
    </citation>
    <scope>NUCLEOTIDE SEQUENCE [LARGE SCALE GENOMIC DNA]</scope>
    <source>
        <strain evidence="2 5">ESBL09</strain>
    </source>
</reference>
<evidence type="ECO:0000256" key="1">
    <source>
        <dbReference type="SAM" id="Phobius"/>
    </source>
</evidence>
<organism evidence="3 4">
    <name type="scientific">Kluyvera ascorbata</name>
    <dbReference type="NCBI Taxonomy" id="51288"/>
    <lineage>
        <taxon>Bacteria</taxon>
        <taxon>Pseudomonadati</taxon>
        <taxon>Pseudomonadota</taxon>
        <taxon>Gammaproteobacteria</taxon>
        <taxon>Enterobacterales</taxon>
        <taxon>Enterobacteriaceae</taxon>
        <taxon>Kluyvera</taxon>
    </lineage>
</organism>
<reference evidence="3 4" key="1">
    <citation type="submission" date="2018-10" db="EMBL/GenBank/DDBJ databases">
        <title>Horizontal transference of carbapenem resistance between Klebsiella pneumoniae and Kluyvera ascorbata during abdominal infection: a case report.</title>
        <authorList>
            <person name="Raro O.H.F."/>
            <person name="Lima-Morales D."/>
            <person name="Barth A.L."/>
            <person name="Paim T.G.S."/>
            <person name="Mott M.P."/>
            <person name="Riche C.V.W."/>
            <person name="Teixeira U.F."/>
            <person name="Waechter F."/>
            <person name="Dias C.A.G."/>
        </authorList>
    </citation>
    <scope>NUCLEOTIDE SEQUENCE [LARGE SCALE GENOMIC DNA]</scope>
    <source>
        <strain evidence="3 4">OT2</strain>
    </source>
</reference>
<evidence type="ECO:0000313" key="3">
    <source>
        <dbReference type="EMBL" id="ROU10303.1"/>
    </source>
</evidence>
<evidence type="ECO:0000313" key="5">
    <source>
        <dbReference type="Proteomes" id="UP001331691"/>
    </source>
</evidence>
<dbReference type="EMBL" id="JAZKKV010000001">
    <property type="protein sequence ID" value="MEE9654177.1"/>
    <property type="molecule type" value="Genomic_DNA"/>
</dbReference>
<dbReference type="EMBL" id="RHFN01000032">
    <property type="protein sequence ID" value="ROU10303.1"/>
    <property type="molecule type" value="Genomic_DNA"/>
</dbReference>
<protein>
    <submittedName>
        <fullName evidence="2">YoaK family small membrane protein</fullName>
    </submittedName>
</protein>
<sequence length="34" mass="3684">MRLGIAFPIVIFIIAVIFLAWFFIGGYALPGGAQ</sequence>
<dbReference type="AlphaFoldDB" id="A0A378GLV6"/>
<proteinExistence type="predicted"/>
<keyword evidence="1" id="KW-0472">Membrane</keyword>
<comment type="caution">
    <text evidence="3">The sequence shown here is derived from an EMBL/GenBank/DDBJ whole genome shotgun (WGS) entry which is preliminary data.</text>
</comment>